<dbReference type="Proteomes" id="UP000204391">
    <property type="component" value="Chromosome"/>
</dbReference>
<keyword evidence="3" id="KW-1185">Reference proteome</keyword>
<evidence type="ECO:0000256" key="1">
    <source>
        <dbReference type="SAM" id="Coils"/>
    </source>
</evidence>
<dbReference type="AlphaFoldDB" id="A0A221MAJ9"/>
<keyword evidence="1" id="KW-0175">Coiled coil</keyword>
<dbReference type="EMBL" id="CP022437">
    <property type="protein sequence ID" value="ASN04659.1"/>
    <property type="molecule type" value="Genomic_DNA"/>
</dbReference>
<organism evidence="2 3">
    <name type="scientific">Virgibacillus necropolis</name>
    <dbReference type="NCBI Taxonomy" id="163877"/>
    <lineage>
        <taxon>Bacteria</taxon>
        <taxon>Bacillati</taxon>
        <taxon>Bacillota</taxon>
        <taxon>Bacilli</taxon>
        <taxon>Bacillales</taxon>
        <taxon>Bacillaceae</taxon>
        <taxon>Virgibacillus</taxon>
    </lineage>
</organism>
<sequence>MVEQKLEHIEDMLSQLISTVGKIREEQTEMKNEMALLKDEQALTKNEMALMKNEQALMKEQIYSIRDAQNSMREENDKRHQEIMDRFSALEADQDHIWKKAVTNGREYAKFKIQYGI</sequence>
<dbReference type="KEGG" id="vne:CFK40_06325"/>
<evidence type="ECO:0000313" key="3">
    <source>
        <dbReference type="Proteomes" id="UP000204391"/>
    </source>
</evidence>
<accession>A0A221MAJ9</accession>
<dbReference type="OrthoDB" id="2679795at2"/>
<dbReference type="RefSeq" id="WP_089531510.1">
    <property type="nucleotide sequence ID" value="NZ_CP022437.1"/>
</dbReference>
<gene>
    <name evidence="2" type="ORF">CFK40_06325</name>
</gene>
<evidence type="ECO:0000313" key="2">
    <source>
        <dbReference type="EMBL" id="ASN04659.1"/>
    </source>
</evidence>
<protein>
    <submittedName>
        <fullName evidence="2">Uncharacterized protein</fullName>
    </submittedName>
</protein>
<reference evidence="2 3" key="1">
    <citation type="journal article" date="2003" name="Int. J. Syst. Evol. Microbiol.">
        <title>Virgibacillus carmonensis sp. nov., Virgibacillus necropolis sp. nov. and Virgibacillus picturae sp. nov., three novel species isolated from deteriorated mural paintings, transfer of the species of the genus salibacillus to Virgibacillus, as Virgibacillus marismortui comb. nov. and Virgibacillus salexigens comb. nov., and emended description of the genus Virgibacillus.</title>
        <authorList>
            <person name="Heyrman J."/>
            <person name="Logan N.A."/>
            <person name="Busse H.J."/>
            <person name="Balcaen A."/>
            <person name="Lebbe L."/>
            <person name="Rodriguez-Diaz M."/>
            <person name="Swings J."/>
            <person name="De Vos P."/>
        </authorList>
    </citation>
    <scope>NUCLEOTIDE SEQUENCE [LARGE SCALE GENOMIC DNA]</scope>
    <source>
        <strain evidence="2 3">LMG 19488</strain>
    </source>
</reference>
<proteinExistence type="predicted"/>
<feature type="coiled-coil region" evidence="1">
    <location>
        <begin position="20"/>
        <end position="54"/>
    </location>
</feature>
<name>A0A221MAJ9_9BACI</name>